<dbReference type="PANTHER" id="PTHR42718">
    <property type="entry name" value="MAJOR FACILITATOR SUPERFAMILY MULTIDRUG TRANSPORTER MFSC"/>
    <property type="match status" value="1"/>
</dbReference>
<feature type="transmembrane region" description="Helical" evidence="6">
    <location>
        <begin position="405"/>
        <end position="423"/>
    </location>
</feature>
<feature type="transmembrane region" description="Helical" evidence="6">
    <location>
        <begin position="108"/>
        <end position="129"/>
    </location>
</feature>
<evidence type="ECO:0000256" key="6">
    <source>
        <dbReference type="SAM" id="Phobius"/>
    </source>
</evidence>
<comment type="caution">
    <text evidence="8">The sequence shown here is derived from an EMBL/GenBank/DDBJ whole genome shotgun (WGS) entry which is preliminary data.</text>
</comment>
<feature type="transmembrane region" description="Helical" evidence="6">
    <location>
        <begin position="358"/>
        <end position="384"/>
    </location>
</feature>
<name>A0ABV1T261_9ACTN</name>
<proteinExistence type="predicted"/>
<gene>
    <name evidence="8" type="ORF">ABT188_26480</name>
</gene>
<dbReference type="InterPro" id="IPR036259">
    <property type="entry name" value="MFS_trans_sf"/>
</dbReference>
<keyword evidence="3 6" id="KW-1133">Transmembrane helix</keyword>
<comment type="subcellular location">
    <subcellularLocation>
        <location evidence="1">Cell membrane</location>
        <topology evidence="1">Multi-pass membrane protein</topology>
    </subcellularLocation>
</comment>
<keyword evidence="9" id="KW-1185">Reference proteome</keyword>
<keyword evidence="5" id="KW-0046">Antibiotic resistance</keyword>
<dbReference type="EMBL" id="JBEOZY010000034">
    <property type="protein sequence ID" value="MER6168054.1"/>
    <property type="molecule type" value="Genomic_DNA"/>
</dbReference>
<feature type="transmembrane region" description="Helical" evidence="6">
    <location>
        <begin position="202"/>
        <end position="220"/>
    </location>
</feature>
<dbReference type="Gene3D" id="1.20.1720.10">
    <property type="entry name" value="Multidrug resistance protein D"/>
    <property type="match status" value="1"/>
</dbReference>
<feature type="transmembrane region" description="Helical" evidence="6">
    <location>
        <begin position="170"/>
        <end position="190"/>
    </location>
</feature>
<evidence type="ECO:0000313" key="9">
    <source>
        <dbReference type="Proteomes" id="UP001496720"/>
    </source>
</evidence>
<keyword evidence="4 6" id="KW-0472">Membrane</keyword>
<dbReference type="RefSeq" id="WP_352149453.1">
    <property type="nucleotide sequence ID" value="NZ_JBEOZY010000034.1"/>
</dbReference>
<feature type="transmembrane region" description="Helical" evidence="6">
    <location>
        <begin position="79"/>
        <end position="102"/>
    </location>
</feature>
<evidence type="ECO:0000259" key="7">
    <source>
        <dbReference type="PROSITE" id="PS50850"/>
    </source>
</evidence>
<keyword evidence="2 6" id="KW-0812">Transmembrane</keyword>
<feature type="domain" description="Major facilitator superfamily (MFS) profile" evidence="7">
    <location>
        <begin position="13"/>
        <end position="454"/>
    </location>
</feature>
<evidence type="ECO:0000313" key="8">
    <source>
        <dbReference type="EMBL" id="MER6168054.1"/>
    </source>
</evidence>
<feature type="transmembrane region" description="Helical" evidence="6">
    <location>
        <begin position="298"/>
        <end position="321"/>
    </location>
</feature>
<evidence type="ECO:0000256" key="3">
    <source>
        <dbReference type="ARBA" id="ARBA00022989"/>
    </source>
</evidence>
<feature type="transmembrane region" description="Helical" evidence="6">
    <location>
        <begin position="141"/>
        <end position="164"/>
    </location>
</feature>
<reference evidence="8 9" key="1">
    <citation type="submission" date="2024-06" db="EMBL/GenBank/DDBJ databases">
        <title>The Natural Products Discovery Center: Release of the First 8490 Sequenced Strains for Exploring Actinobacteria Biosynthetic Diversity.</title>
        <authorList>
            <person name="Kalkreuter E."/>
            <person name="Kautsar S.A."/>
            <person name="Yang D."/>
            <person name="Bader C.D."/>
            <person name="Teijaro C.N."/>
            <person name="Fluegel L."/>
            <person name="Davis C.M."/>
            <person name="Simpson J.R."/>
            <person name="Lauterbach L."/>
            <person name="Steele A.D."/>
            <person name="Gui C."/>
            <person name="Meng S."/>
            <person name="Li G."/>
            <person name="Viehrig K."/>
            <person name="Ye F."/>
            <person name="Su P."/>
            <person name="Kiefer A.F."/>
            <person name="Nichols A."/>
            <person name="Cepeda A.J."/>
            <person name="Yan W."/>
            <person name="Fan B."/>
            <person name="Jiang Y."/>
            <person name="Adhikari A."/>
            <person name="Zheng C.-J."/>
            <person name="Schuster L."/>
            <person name="Cowan T.M."/>
            <person name="Smanski M.J."/>
            <person name="Chevrette M.G."/>
            <person name="De Carvalho L.P.S."/>
            <person name="Shen B."/>
        </authorList>
    </citation>
    <scope>NUCLEOTIDE SEQUENCE [LARGE SCALE GENOMIC DNA]</scope>
    <source>
        <strain evidence="8 9">NPDC001615</strain>
    </source>
</reference>
<sequence>MTSSPTAQRPALGFAAICLGYFMIILDTNILNVALPDLRASLHASIAGLQWTVNGYTLVLAALLLTAGALGDRIGLKRLLLAGLATFTVASALCAAAPSTAVLVSGRVLQGLGAAALLPATLALIPHLFPEAARRQRAALAWVATSTLAIAVGPLAGGLLVDAFGWRSVFLVNVPIGVVTVALIAISVAETVPQKATRPDKLGQFLAIAALGLVTAGITSAGSAGWGSLITLLPLALGIVAAIGFVISQHRVHEPLLPPSFFAHRQRTAAVLSATLMGFAFYSVLFMLSLYFQQARGWSAGATGVGLLPATAGTVASTFLFYKPLARRFGHPVMLLVGMIGSAVGGVMFALTDHDSNYLVPATGMVLLGVFSTFVLSSLTTIIISSTPAHHSGLASGVQNTARQAGALFGIAVIGTILNGPGFIGRMHIAAYVTVADLLIGVALAALALRSQSNQQAAEQPAVPAPVRG</sequence>
<feature type="transmembrane region" description="Helical" evidence="6">
    <location>
        <begin position="51"/>
        <end position="70"/>
    </location>
</feature>
<feature type="transmembrane region" description="Helical" evidence="6">
    <location>
        <begin position="333"/>
        <end position="352"/>
    </location>
</feature>
<dbReference type="PROSITE" id="PS50850">
    <property type="entry name" value="MFS"/>
    <property type="match status" value="1"/>
</dbReference>
<feature type="transmembrane region" description="Helical" evidence="6">
    <location>
        <begin position="429"/>
        <end position="449"/>
    </location>
</feature>
<organism evidence="8 9">
    <name type="scientific">Streptomyces violaceorubidus</name>
    <dbReference type="NCBI Taxonomy" id="284042"/>
    <lineage>
        <taxon>Bacteria</taxon>
        <taxon>Bacillati</taxon>
        <taxon>Actinomycetota</taxon>
        <taxon>Actinomycetes</taxon>
        <taxon>Kitasatosporales</taxon>
        <taxon>Streptomycetaceae</taxon>
        <taxon>Streptomyces</taxon>
    </lineage>
</organism>
<evidence type="ECO:0000256" key="1">
    <source>
        <dbReference type="ARBA" id="ARBA00004651"/>
    </source>
</evidence>
<protein>
    <submittedName>
        <fullName evidence="8">MFS transporter</fullName>
    </submittedName>
</protein>
<evidence type="ECO:0000256" key="5">
    <source>
        <dbReference type="ARBA" id="ARBA00023251"/>
    </source>
</evidence>
<accession>A0ABV1T261</accession>
<dbReference type="InterPro" id="IPR011701">
    <property type="entry name" value="MFS"/>
</dbReference>
<dbReference type="Gene3D" id="1.20.1250.20">
    <property type="entry name" value="MFS general substrate transporter like domains"/>
    <property type="match status" value="1"/>
</dbReference>
<dbReference type="CDD" id="cd17321">
    <property type="entry name" value="MFS_MMR_MDR_like"/>
    <property type="match status" value="1"/>
</dbReference>
<feature type="transmembrane region" description="Helical" evidence="6">
    <location>
        <begin position="226"/>
        <end position="248"/>
    </location>
</feature>
<dbReference type="InterPro" id="IPR020846">
    <property type="entry name" value="MFS_dom"/>
</dbReference>
<feature type="transmembrane region" description="Helical" evidence="6">
    <location>
        <begin position="12"/>
        <end position="31"/>
    </location>
</feature>
<evidence type="ECO:0000256" key="2">
    <source>
        <dbReference type="ARBA" id="ARBA00022692"/>
    </source>
</evidence>
<dbReference type="Proteomes" id="UP001496720">
    <property type="component" value="Unassembled WGS sequence"/>
</dbReference>
<evidence type="ECO:0000256" key="4">
    <source>
        <dbReference type="ARBA" id="ARBA00023136"/>
    </source>
</evidence>
<dbReference type="SUPFAM" id="SSF103473">
    <property type="entry name" value="MFS general substrate transporter"/>
    <property type="match status" value="1"/>
</dbReference>
<dbReference type="Pfam" id="PF07690">
    <property type="entry name" value="MFS_1"/>
    <property type="match status" value="1"/>
</dbReference>
<dbReference type="PANTHER" id="PTHR42718:SF40">
    <property type="entry name" value="METHYLENOMYCIN A RESISTANCE PROTEIN"/>
    <property type="match status" value="1"/>
</dbReference>
<feature type="transmembrane region" description="Helical" evidence="6">
    <location>
        <begin position="269"/>
        <end position="292"/>
    </location>
</feature>